<dbReference type="OrthoDB" id="3927840at2759"/>
<dbReference type="EMBL" id="NKUJ01000065">
    <property type="protein sequence ID" value="RMJ15392.1"/>
    <property type="molecule type" value="Genomic_DNA"/>
</dbReference>
<dbReference type="Gene3D" id="3.80.10.10">
    <property type="entry name" value="Ribonuclease Inhibitor"/>
    <property type="match status" value="1"/>
</dbReference>
<dbReference type="Pfam" id="PF12937">
    <property type="entry name" value="F-box-like"/>
    <property type="match status" value="1"/>
</dbReference>
<comment type="caution">
    <text evidence="2">The sequence shown here is derived from an EMBL/GenBank/DDBJ whole genome shotgun (WGS) entry which is preliminary data.</text>
</comment>
<reference evidence="2 3" key="1">
    <citation type="submission" date="2017-06" db="EMBL/GenBank/DDBJ databases">
        <title>Comparative genomic analysis of Ambrosia Fusariam Clade fungi.</title>
        <authorList>
            <person name="Stajich J.E."/>
            <person name="Carrillo J."/>
            <person name="Kijimoto T."/>
            <person name="Eskalen A."/>
            <person name="O'Donnell K."/>
            <person name="Kasson M."/>
        </authorList>
    </citation>
    <scope>NUCLEOTIDE SEQUENCE [LARGE SCALE GENOMIC DNA]</scope>
    <source>
        <strain evidence="2">UCR3666</strain>
    </source>
</reference>
<dbReference type="InterPro" id="IPR001810">
    <property type="entry name" value="F-box_dom"/>
</dbReference>
<dbReference type="Proteomes" id="UP000277212">
    <property type="component" value="Unassembled WGS sequence"/>
</dbReference>
<accession>A0A3M2SDX2</accession>
<sequence>MHSPATLPNEIIIEISSHLSLGQKSNFSRTCKRLDALIEPQIWADLELHAKGYHDSRDEIKHPPPFKSPSDRVYRCYHYRGGVSPLNTLRQLVETRDQDRLRILASRVRSLCSVIDTGDKIWNILPYCVNLEVLELNARWDEVDQRTNEVRLPPLPKLRFAKLLGYVPRAGARWILRSGPTLERLELGMLDRPIQTSLWFDRDLAPLPEENLAGPNQAPDYGSLNYELVHPRPLGGFLPEEGVSLPLLQHLYLCSTAHRKHTYYAEDEGWSSRAEEATSQDWIDILMASRQTLETLVLEHKLTIPESETEDRGEEEIMRDFHTNNDGGGSSKLADVLEAVAIHDAEEFPELTHVYFYGIVVSKGLDSSPSEERPVGRVMKRLGEEGVTCEARRGQWLTFVDDDGWTDSADCDALSDSSYGSQESERRIHWDEVIASVQGAD</sequence>
<dbReference type="SUPFAM" id="SSF81383">
    <property type="entry name" value="F-box domain"/>
    <property type="match status" value="1"/>
</dbReference>
<dbReference type="AlphaFoldDB" id="A0A3M2SDX2"/>
<evidence type="ECO:0000313" key="3">
    <source>
        <dbReference type="Proteomes" id="UP000277212"/>
    </source>
</evidence>
<dbReference type="PROSITE" id="PS50181">
    <property type="entry name" value="FBOX"/>
    <property type="match status" value="1"/>
</dbReference>
<dbReference type="InterPro" id="IPR036047">
    <property type="entry name" value="F-box-like_dom_sf"/>
</dbReference>
<keyword evidence="3" id="KW-1185">Reference proteome</keyword>
<gene>
    <name evidence="2" type="ORF">CDV36_004922</name>
</gene>
<organism evidence="2 3">
    <name type="scientific">Fusarium kuroshium</name>
    <dbReference type="NCBI Taxonomy" id="2010991"/>
    <lineage>
        <taxon>Eukaryota</taxon>
        <taxon>Fungi</taxon>
        <taxon>Dikarya</taxon>
        <taxon>Ascomycota</taxon>
        <taxon>Pezizomycotina</taxon>
        <taxon>Sordariomycetes</taxon>
        <taxon>Hypocreomycetidae</taxon>
        <taxon>Hypocreales</taxon>
        <taxon>Nectriaceae</taxon>
        <taxon>Fusarium</taxon>
        <taxon>Fusarium solani species complex</taxon>
    </lineage>
</organism>
<protein>
    <recommendedName>
        <fullName evidence="1">F-box domain-containing protein</fullName>
    </recommendedName>
</protein>
<feature type="domain" description="F-box" evidence="1">
    <location>
        <begin position="1"/>
        <end position="46"/>
    </location>
</feature>
<name>A0A3M2SDX2_9HYPO</name>
<proteinExistence type="predicted"/>
<dbReference type="InterPro" id="IPR032675">
    <property type="entry name" value="LRR_dom_sf"/>
</dbReference>
<evidence type="ECO:0000313" key="2">
    <source>
        <dbReference type="EMBL" id="RMJ15392.1"/>
    </source>
</evidence>
<evidence type="ECO:0000259" key="1">
    <source>
        <dbReference type="PROSITE" id="PS50181"/>
    </source>
</evidence>